<protein>
    <submittedName>
        <fullName evidence="8">Farnesyl diphosphate synthase</fullName>
        <ecNumber evidence="8">2.5.1.10</ecNumber>
    </submittedName>
</protein>
<evidence type="ECO:0000256" key="4">
    <source>
        <dbReference type="ARBA" id="ARBA00022723"/>
    </source>
</evidence>
<keyword evidence="5" id="KW-0460">Magnesium</keyword>
<dbReference type="PROSITE" id="PS00444">
    <property type="entry name" value="POLYPRENYL_SYNTHASE_2"/>
    <property type="match status" value="1"/>
</dbReference>
<dbReference type="NCBIfam" id="NF045485">
    <property type="entry name" value="FPPsyn"/>
    <property type="match status" value="1"/>
</dbReference>
<dbReference type="InterPro" id="IPR053378">
    <property type="entry name" value="Prenyl_diphosphate_synthase"/>
</dbReference>
<dbReference type="Proteomes" id="UP000320496">
    <property type="component" value="Chromosome"/>
</dbReference>
<dbReference type="GO" id="GO:0016114">
    <property type="term" value="P:terpenoid biosynthetic process"/>
    <property type="evidence" value="ECO:0007669"/>
    <property type="project" value="UniProtKB-ARBA"/>
</dbReference>
<dbReference type="GO" id="GO:0046872">
    <property type="term" value="F:metal ion binding"/>
    <property type="evidence" value="ECO:0007669"/>
    <property type="project" value="UniProtKB-KW"/>
</dbReference>
<dbReference type="Gene3D" id="1.10.600.10">
    <property type="entry name" value="Farnesyl Diphosphate Synthase"/>
    <property type="match status" value="1"/>
</dbReference>
<dbReference type="PANTHER" id="PTHR43281">
    <property type="entry name" value="FARNESYL DIPHOSPHATE SYNTHASE"/>
    <property type="match status" value="1"/>
</dbReference>
<sequence length="303" mass="31948">MNPAVPESTNTSLDEFLPAMRERVETALQSCLKLSDDCPPRLLEGIGYSLLGGGKRLRPVLTLMACEACGGDTSAAMPAACAVEMIHAYSLIHDDLPAMDDDEWRRGKPSNHIAFGEANAILAGDALLTLAFETIAGGIQPPEVAAACCLDLARAAGAEGMVGGQVADLEAEETPVGTVEQLEAIHRRKTGRLLCAALTLGGRVALADSQSLRSLQVYGENVGLAFQIADDLLDVVGTAETMGKGARKDASLGKLTYPSLLGEAESRRRAGALIDQARQALAPFGAKGRHLDALARYVIERDR</sequence>
<dbReference type="GO" id="GO:0004337">
    <property type="term" value="F:(2E,6E)-farnesyl diphosphate synthase activity"/>
    <property type="evidence" value="ECO:0007669"/>
    <property type="project" value="UniProtKB-EC"/>
</dbReference>
<keyword evidence="9" id="KW-1185">Reference proteome</keyword>
<dbReference type="CDD" id="cd00685">
    <property type="entry name" value="Trans_IPPS_HT"/>
    <property type="match status" value="1"/>
</dbReference>
<organism evidence="8 9">
    <name type="scientific">Maioricimonas rarisocia</name>
    <dbReference type="NCBI Taxonomy" id="2528026"/>
    <lineage>
        <taxon>Bacteria</taxon>
        <taxon>Pseudomonadati</taxon>
        <taxon>Planctomycetota</taxon>
        <taxon>Planctomycetia</taxon>
        <taxon>Planctomycetales</taxon>
        <taxon>Planctomycetaceae</taxon>
        <taxon>Maioricimonas</taxon>
    </lineage>
</organism>
<comment type="similarity">
    <text evidence="2 7">Belongs to the FPP/GGPP synthase family.</text>
</comment>
<dbReference type="InterPro" id="IPR000092">
    <property type="entry name" value="Polyprenyl_synt"/>
</dbReference>
<name>A0A517ZD68_9PLAN</name>
<dbReference type="SFLD" id="SFLDS00005">
    <property type="entry name" value="Isoprenoid_Synthase_Type_I"/>
    <property type="match status" value="1"/>
</dbReference>
<dbReference type="Pfam" id="PF00348">
    <property type="entry name" value="polyprenyl_synt"/>
    <property type="match status" value="1"/>
</dbReference>
<dbReference type="EMBL" id="CP036275">
    <property type="protein sequence ID" value="QDU40436.1"/>
    <property type="molecule type" value="Genomic_DNA"/>
</dbReference>
<evidence type="ECO:0000256" key="6">
    <source>
        <dbReference type="ARBA" id="ARBA00023229"/>
    </source>
</evidence>
<dbReference type="PANTHER" id="PTHR43281:SF1">
    <property type="entry name" value="FARNESYL DIPHOSPHATE SYNTHASE"/>
    <property type="match status" value="1"/>
</dbReference>
<evidence type="ECO:0000256" key="2">
    <source>
        <dbReference type="ARBA" id="ARBA00006706"/>
    </source>
</evidence>
<evidence type="ECO:0000313" key="9">
    <source>
        <dbReference type="Proteomes" id="UP000320496"/>
    </source>
</evidence>
<keyword evidence="6" id="KW-0414">Isoprene biosynthesis</keyword>
<evidence type="ECO:0000313" key="8">
    <source>
        <dbReference type="EMBL" id="QDU40436.1"/>
    </source>
</evidence>
<proteinExistence type="inferred from homology"/>
<dbReference type="KEGG" id="mri:Mal4_47920"/>
<dbReference type="AlphaFoldDB" id="A0A517ZD68"/>
<accession>A0A517ZD68</accession>
<evidence type="ECO:0000256" key="5">
    <source>
        <dbReference type="ARBA" id="ARBA00022842"/>
    </source>
</evidence>
<dbReference type="RefSeq" id="WP_231746627.1">
    <property type="nucleotide sequence ID" value="NZ_CP036275.1"/>
</dbReference>
<dbReference type="PROSITE" id="PS00723">
    <property type="entry name" value="POLYPRENYL_SYNTHASE_1"/>
    <property type="match status" value="1"/>
</dbReference>
<evidence type="ECO:0000256" key="3">
    <source>
        <dbReference type="ARBA" id="ARBA00022679"/>
    </source>
</evidence>
<dbReference type="GO" id="GO:0005737">
    <property type="term" value="C:cytoplasm"/>
    <property type="evidence" value="ECO:0007669"/>
    <property type="project" value="UniProtKB-ARBA"/>
</dbReference>
<dbReference type="SUPFAM" id="SSF48576">
    <property type="entry name" value="Terpenoid synthases"/>
    <property type="match status" value="1"/>
</dbReference>
<dbReference type="SFLD" id="SFLDG01017">
    <property type="entry name" value="Polyprenyl_Transferase_Like"/>
    <property type="match status" value="1"/>
</dbReference>
<evidence type="ECO:0000256" key="1">
    <source>
        <dbReference type="ARBA" id="ARBA00001946"/>
    </source>
</evidence>
<dbReference type="InterPro" id="IPR033749">
    <property type="entry name" value="Polyprenyl_synt_CS"/>
</dbReference>
<keyword evidence="3 7" id="KW-0808">Transferase</keyword>
<dbReference type="FunFam" id="1.10.600.10:FF:000001">
    <property type="entry name" value="Geranylgeranyl diphosphate synthase"/>
    <property type="match status" value="1"/>
</dbReference>
<gene>
    <name evidence="8" type="ORF">Mal4_47920</name>
</gene>
<dbReference type="EC" id="2.5.1.10" evidence="8"/>
<evidence type="ECO:0000256" key="7">
    <source>
        <dbReference type="RuleBase" id="RU004466"/>
    </source>
</evidence>
<reference evidence="8 9" key="1">
    <citation type="submission" date="2019-02" db="EMBL/GenBank/DDBJ databases">
        <title>Deep-cultivation of Planctomycetes and their phenomic and genomic characterization uncovers novel biology.</title>
        <authorList>
            <person name="Wiegand S."/>
            <person name="Jogler M."/>
            <person name="Boedeker C."/>
            <person name="Pinto D."/>
            <person name="Vollmers J."/>
            <person name="Rivas-Marin E."/>
            <person name="Kohn T."/>
            <person name="Peeters S.H."/>
            <person name="Heuer A."/>
            <person name="Rast P."/>
            <person name="Oberbeckmann S."/>
            <person name="Bunk B."/>
            <person name="Jeske O."/>
            <person name="Meyerdierks A."/>
            <person name="Storesund J.E."/>
            <person name="Kallscheuer N."/>
            <person name="Luecker S."/>
            <person name="Lage O.M."/>
            <person name="Pohl T."/>
            <person name="Merkel B.J."/>
            <person name="Hornburger P."/>
            <person name="Mueller R.-W."/>
            <person name="Bruemmer F."/>
            <person name="Labrenz M."/>
            <person name="Spormann A.M."/>
            <person name="Op den Camp H."/>
            <person name="Overmann J."/>
            <person name="Amann R."/>
            <person name="Jetten M.S.M."/>
            <person name="Mascher T."/>
            <person name="Medema M.H."/>
            <person name="Devos D.P."/>
            <person name="Kaster A.-K."/>
            <person name="Ovreas L."/>
            <person name="Rohde M."/>
            <person name="Galperin M.Y."/>
            <person name="Jogler C."/>
        </authorList>
    </citation>
    <scope>NUCLEOTIDE SEQUENCE [LARGE SCALE GENOMIC DNA]</scope>
    <source>
        <strain evidence="8 9">Mal4</strain>
    </source>
</reference>
<keyword evidence="4" id="KW-0479">Metal-binding</keyword>
<comment type="cofactor">
    <cofactor evidence="1">
        <name>Mg(2+)</name>
        <dbReference type="ChEBI" id="CHEBI:18420"/>
    </cofactor>
</comment>
<dbReference type="InterPro" id="IPR008949">
    <property type="entry name" value="Isoprenoid_synthase_dom_sf"/>
</dbReference>